<dbReference type="OrthoDB" id="4161769at2759"/>
<keyword evidence="2" id="KW-1185">Reference proteome</keyword>
<protein>
    <submittedName>
        <fullName evidence="1">Uncharacterized protein</fullName>
    </submittedName>
</protein>
<dbReference type="GeneID" id="27333052"/>
<dbReference type="RefSeq" id="XP_016236135.1">
    <property type="nucleotide sequence ID" value="XM_016380308.1"/>
</dbReference>
<dbReference type="EMBL" id="KN847495">
    <property type="protein sequence ID" value="KIW15919.1"/>
    <property type="molecule type" value="Genomic_DNA"/>
</dbReference>
<proteinExistence type="predicted"/>
<dbReference type="InterPro" id="IPR032675">
    <property type="entry name" value="LRR_dom_sf"/>
</dbReference>
<gene>
    <name evidence="1" type="ORF">PV08_05969</name>
</gene>
<name>A0A0D2BX97_9EURO</name>
<dbReference type="AlphaFoldDB" id="A0A0D2BX97"/>
<dbReference type="STRING" id="91928.A0A0D2BX97"/>
<dbReference type="HOGENOM" id="CLU_024672_0_1_1"/>
<accession>A0A0D2BX97</accession>
<reference evidence="1 2" key="1">
    <citation type="submission" date="2015-01" db="EMBL/GenBank/DDBJ databases">
        <title>The Genome Sequence of Exophiala spinifera CBS89968.</title>
        <authorList>
            <consortium name="The Broad Institute Genomics Platform"/>
            <person name="Cuomo C."/>
            <person name="de Hoog S."/>
            <person name="Gorbushina A."/>
            <person name="Stielow B."/>
            <person name="Teixiera M."/>
            <person name="Abouelleil A."/>
            <person name="Chapman S.B."/>
            <person name="Priest M."/>
            <person name="Young S.K."/>
            <person name="Wortman J."/>
            <person name="Nusbaum C."/>
            <person name="Birren B."/>
        </authorList>
    </citation>
    <scope>NUCLEOTIDE SEQUENCE [LARGE SCALE GENOMIC DNA]</scope>
    <source>
        <strain evidence="1 2">CBS 89968</strain>
    </source>
</reference>
<organism evidence="1 2">
    <name type="scientific">Exophiala spinifera</name>
    <dbReference type="NCBI Taxonomy" id="91928"/>
    <lineage>
        <taxon>Eukaryota</taxon>
        <taxon>Fungi</taxon>
        <taxon>Dikarya</taxon>
        <taxon>Ascomycota</taxon>
        <taxon>Pezizomycotina</taxon>
        <taxon>Eurotiomycetes</taxon>
        <taxon>Chaetothyriomycetidae</taxon>
        <taxon>Chaetothyriales</taxon>
        <taxon>Herpotrichiellaceae</taxon>
        <taxon>Exophiala</taxon>
    </lineage>
</organism>
<dbReference type="VEuPathDB" id="FungiDB:PV08_05969"/>
<evidence type="ECO:0000313" key="2">
    <source>
        <dbReference type="Proteomes" id="UP000053328"/>
    </source>
</evidence>
<dbReference type="Proteomes" id="UP000053328">
    <property type="component" value="Unassembled WGS sequence"/>
</dbReference>
<dbReference type="Gene3D" id="3.80.10.10">
    <property type="entry name" value="Ribonuclease Inhibitor"/>
    <property type="match status" value="1"/>
</dbReference>
<evidence type="ECO:0000313" key="1">
    <source>
        <dbReference type="EMBL" id="KIW15919.1"/>
    </source>
</evidence>
<sequence>MSQPRVGLFSLANPPLNQICEYLEPSDRRAFAQANKYCNCLAKLASHHLSIFVADPERLQEDIIRFSKLSEPERKAIHSITVRGYLDVSSTNNVQGDISRQDVIDGGDESYANSCPDPWVTLARFLCQFPALKSIEWDCYPHMSASIFSVLKQKFPRCEISLNIDLRGNTHAPEEVFQFVDELLTTPNPVLLAFNGSHFLSDLSMRICEVVLCLARGNPNIRRVSTERSFRRFASIGRGPRGSLPNLTSQVNAYLRTKAITPEGIGNLEEISFEEFNHLFSCIGTGRDFSTLTSWKLSHFDFQELIQNQLPLDIHSLKEISIWSHVSDEEKYNAFLQQLPPLSKLVLKGNLAKSTYEVILREQTNALETLVFDVEPKYHLNAMTPSEVLTLCEKFTKLTTLQLAIKRSGGDKVEVDMYRKLGTLPALQKLTLLLDCWRTDLWKGQDIAAQESTLPDGSTAEEWEYEDLCPNAPLQKGDLKRAMINFAMDEAIARSIFHCVSSGKGPRPYPLEELTMNPRQKRLPNILPHVDLLPVLRIIGRELRVRKGIRDHERDVLFVETLRDWNNGSYSDIGDLLSWTPWLHDVFSHAWPDWDGITPWYKAWHSFPLQSCE</sequence>